<comment type="caution">
    <text evidence="1">The sequence shown here is derived from an EMBL/GenBank/DDBJ whole genome shotgun (WGS) entry which is preliminary data.</text>
</comment>
<organism evidence="1 2">
    <name type="scientific">Portunus trituberculatus</name>
    <name type="common">Swimming crab</name>
    <name type="synonym">Neptunus trituberculatus</name>
    <dbReference type="NCBI Taxonomy" id="210409"/>
    <lineage>
        <taxon>Eukaryota</taxon>
        <taxon>Metazoa</taxon>
        <taxon>Ecdysozoa</taxon>
        <taxon>Arthropoda</taxon>
        <taxon>Crustacea</taxon>
        <taxon>Multicrustacea</taxon>
        <taxon>Malacostraca</taxon>
        <taxon>Eumalacostraca</taxon>
        <taxon>Eucarida</taxon>
        <taxon>Decapoda</taxon>
        <taxon>Pleocyemata</taxon>
        <taxon>Brachyura</taxon>
        <taxon>Eubrachyura</taxon>
        <taxon>Portunoidea</taxon>
        <taxon>Portunidae</taxon>
        <taxon>Portuninae</taxon>
        <taxon>Portunus</taxon>
    </lineage>
</organism>
<gene>
    <name evidence="1" type="ORF">E2C01_012452</name>
</gene>
<keyword evidence="2" id="KW-1185">Reference proteome</keyword>
<sequence>MLRLVATVLNPRMGGADYSVPPSTPTFPHVRLAVYFFTLNKLLQMCFPGLPLFICFFLW</sequence>
<dbReference type="EMBL" id="VSRR010000778">
    <property type="protein sequence ID" value="MPC19537.1"/>
    <property type="molecule type" value="Genomic_DNA"/>
</dbReference>
<evidence type="ECO:0000313" key="2">
    <source>
        <dbReference type="Proteomes" id="UP000324222"/>
    </source>
</evidence>
<proteinExistence type="predicted"/>
<dbReference type="AlphaFoldDB" id="A0A5B7DE94"/>
<evidence type="ECO:0000313" key="1">
    <source>
        <dbReference type="EMBL" id="MPC19537.1"/>
    </source>
</evidence>
<dbReference type="Proteomes" id="UP000324222">
    <property type="component" value="Unassembled WGS sequence"/>
</dbReference>
<reference evidence="1 2" key="1">
    <citation type="submission" date="2019-05" db="EMBL/GenBank/DDBJ databases">
        <title>Another draft genome of Portunus trituberculatus and its Hox gene families provides insights of decapod evolution.</title>
        <authorList>
            <person name="Jeong J.-H."/>
            <person name="Song I."/>
            <person name="Kim S."/>
            <person name="Choi T."/>
            <person name="Kim D."/>
            <person name="Ryu S."/>
            <person name="Kim W."/>
        </authorList>
    </citation>
    <scope>NUCLEOTIDE SEQUENCE [LARGE SCALE GENOMIC DNA]</scope>
    <source>
        <tissue evidence="1">Muscle</tissue>
    </source>
</reference>
<accession>A0A5B7DE94</accession>
<protein>
    <submittedName>
        <fullName evidence="1">Uncharacterized protein</fullName>
    </submittedName>
</protein>
<name>A0A5B7DE94_PORTR</name>